<sequence>MIKVEGFYKTRTLNIFLSLLEEEQVIKVDIKGPGLTRTLEEEFVYFVVFKVKDDKELENIWIECNKRKYEEGKKEIDNLIKRKERYLQVNGG</sequence>
<name>A0A437S6N5_9FIRM</name>
<comment type="caution">
    <text evidence="2">The sequence shown here is derived from an EMBL/GenBank/DDBJ whole genome shotgun (WGS) entry which is preliminary data.</text>
</comment>
<dbReference type="RefSeq" id="WP_127724520.1">
    <property type="nucleotide sequence ID" value="NZ_RLIH01000007.1"/>
</dbReference>
<evidence type="ECO:0000313" key="2">
    <source>
        <dbReference type="EMBL" id="RVU54654.1"/>
    </source>
</evidence>
<keyword evidence="3" id="KW-1185">Reference proteome</keyword>
<feature type="coiled-coil region" evidence="1">
    <location>
        <begin position="62"/>
        <end position="89"/>
    </location>
</feature>
<protein>
    <submittedName>
        <fullName evidence="2">Uncharacterized protein</fullName>
    </submittedName>
</protein>
<dbReference type="Proteomes" id="UP000288812">
    <property type="component" value="Unassembled WGS sequence"/>
</dbReference>
<gene>
    <name evidence="2" type="ORF">EF514_06000</name>
</gene>
<evidence type="ECO:0000256" key="1">
    <source>
        <dbReference type="SAM" id="Coils"/>
    </source>
</evidence>
<dbReference type="EMBL" id="RLIH01000007">
    <property type="protein sequence ID" value="RVU54654.1"/>
    <property type="molecule type" value="Genomic_DNA"/>
</dbReference>
<accession>A0A437S6N5</accession>
<evidence type="ECO:0000313" key="3">
    <source>
        <dbReference type="Proteomes" id="UP000288812"/>
    </source>
</evidence>
<organism evidence="2 3">
    <name type="scientific">Anaerosphaera multitolerans</name>
    <dbReference type="NCBI Taxonomy" id="2487351"/>
    <lineage>
        <taxon>Bacteria</taxon>
        <taxon>Bacillati</taxon>
        <taxon>Bacillota</taxon>
        <taxon>Tissierellia</taxon>
        <taxon>Tissierellales</taxon>
        <taxon>Peptoniphilaceae</taxon>
        <taxon>Anaerosphaera</taxon>
    </lineage>
</organism>
<proteinExistence type="predicted"/>
<dbReference type="AlphaFoldDB" id="A0A437S6N5"/>
<reference evidence="2 3" key="1">
    <citation type="submission" date="2018-11" db="EMBL/GenBank/DDBJ databases">
        <title>Genome sequencing and assembly of Anaerosphaera sp. nov., GS7-6-2.</title>
        <authorList>
            <person name="Rettenmaier R."/>
            <person name="Liebl W."/>
            <person name="Zverlov V."/>
        </authorList>
    </citation>
    <scope>NUCLEOTIDE SEQUENCE [LARGE SCALE GENOMIC DNA]</scope>
    <source>
        <strain evidence="2 3">GS7-6-2</strain>
    </source>
</reference>
<keyword evidence="1" id="KW-0175">Coiled coil</keyword>